<feature type="transmembrane region" description="Helical" evidence="1">
    <location>
        <begin position="34"/>
        <end position="51"/>
    </location>
</feature>
<sequence>MKAWLLPILFAGLAAVFIWLGVPALDARYDGATRRWALGQWGMAIICLAYVGWKTPRLVARILAAAIFCLATVILFSGSDWYRIPVAIYLDLVALGFWTLLPRPIWRK</sequence>
<dbReference type="AlphaFoldDB" id="A0A931LU02"/>
<dbReference type="EMBL" id="JACOSL010000009">
    <property type="protein sequence ID" value="MBI1755796.1"/>
    <property type="molecule type" value="Genomic_DNA"/>
</dbReference>
<feature type="transmembrane region" description="Helical" evidence="1">
    <location>
        <begin position="58"/>
        <end position="76"/>
    </location>
</feature>
<evidence type="ECO:0000256" key="1">
    <source>
        <dbReference type="SAM" id="Phobius"/>
    </source>
</evidence>
<keyword evidence="1" id="KW-1133">Transmembrane helix</keyword>
<feature type="transmembrane region" description="Helical" evidence="1">
    <location>
        <begin position="82"/>
        <end position="101"/>
    </location>
</feature>
<keyword evidence="1" id="KW-0812">Transmembrane</keyword>
<name>A0A931LU02_FIMGI</name>
<evidence type="ECO:0000313" key="2">
    <source>
        <dbReference type="EMBL" id="MBI1755796.1"/>
    </source>
</evidence>
<keyword evidence="1" id="KW-0472">Membrane</keyword>
<organism evidence="2 3">
    <name type="scientific">Fimbriimonas ginsengisoli</name>
    <dbReference type="NCBI Taxonomy" id="1005039"/>
    <lineage>
        <taxon>Bacteria</taxon>
        <taxon>Bacillati</taxon>
        <taxon>Armatimonadota</taxon>
        <taxon>Fimbriimonadia</taxon>
        <taxon>Fimbriimonadales</taxon>
        <taxon>Fimbriimonadaceae</taxon>
        <taxon>Fimbriimonas</taxon>
    </lineage>
</organism>
<gene>
    <name evidence="2" type="ORF">HYR64_01650</name>
</gene>
<proteinExistence type="predicted"/>
<evidence type="ECO:0000313" key="3">
    <source>
        <dbReference type="Proteomes" id="UP000727962"/>
    </source>
</evidence>
<dbReference type="Proteomes" id="UP000727962">
    <property type="component" value="Unassembled WGS sequence"/>
</dbReference>
<reference evidence="2" key="1">
    <citation type="submission" date="2020-07" db="EMBL/GenBank/DDBJ databases">
        <title>Huge and variable diversity of episymbiotic CPR bacteria and DPANN archaea in groundwater ecosystems.</title>
        <authorList>
            <person name="He C.Y."/>
            <person name="Keren R."/>
            <person name="Whittaker M."/>
            <person name="Farag I.F."/>
            <person name="Doudna J."/>
            <person name="Cate J.H.D."/>
            <person name="Banfield J.F."/>
        </authorList>
    </citation>
    <scope>NUCLEOTIDE SEQUENCE</scope>
    <source>
        <strain evidence="2">NC_groundwater_17_Pr7_B-0.1um_64_12</strain>
    </source>
</reference>
<comment type="caution">
    <text evidence="2">The sequence shown here is derived from an EMBL/GenBank/DDBJ whole genome shotgun (WGS) entry which is preliminary data.</text>
</comment>
<protein>
    <submittedName>
        <fullName evidence="2">Uncharacterized protein</fullName>
    </submittedName>
</protein>
<accession>A0A931LU02</accession>